<organism evidence="4 5">
    <name type="scientific">Ktedonobacter robiniae</name>
    <dbReference type="NCBI Taxonomy" id="2778365"/>
    <lineage>
        <taxon>Bacteria</taxon>
        <taxon>Bacillati</taxon>
        <taxon>Chloroflexota</taxon>
        <taxon>Ktedonobacteria</taxon>
        <taxon>Ktedonobacterales</taxon>
        <taxon>Ktedonobacteraceae</taxon>
        <taxon>Ktedonobacter</taxon>
    </lineage>
</organism>
<feature type="transmembrane region" description="Helical" evidence="2">
    <location>
        <begin position="167"/>
        <end position="192"/>
    </location>
</feature>
<dbReference type="Proteomes" id="UP000654345">
    <property type="component" value="Unassembled WGS sequence"/>
</dbReference>
<evidence type="ECO:0000256" key="2">
    <source>
        <dbReference type="SAM" id="Phobius"/>
    </source>
</evidence>
<feature type="compositionally biased region" description="Basic and acidic residues" evidence="1">
    <location>
        <begin position="123"/>
        <end position="135"/>
    </location>
</feature>
<keyword evidence="2" id="KW-0472">Membrane</keyword>
<comment type="caution">
    <text evidence="4">The sequence shown here is derived from an EMBL/GenBank/DDBJ whole genome shotgun (WGS) entry which is preliminary data.</text>
</comment>
<feature type="domain" description="Putative zinc-finger" evidence="3">
    <location>
        <begin position="3"/>
        <end position="36"/>
    </location>
</feature>
<keyword evidence="5" id="KW-1185">Reference proteome</keyword>
<evidence type="ECO:0000313" key="4">
    <source>
        <dbReference type="EMBL" id="GHO54801.1"/>
    </source>
</evidence>
<dbReference type="Pfam" id="PF13490">
    <property type="entry name" value="zf-HC2"/>
    <property type="match status" value="1"/>
</dbReference>
<feature type="region of interest" description="Disordered" evidence="1">
    <location>
        <begin position="116"/>
        <end position="147"/>
    </location>
</feature>
<reference evidence="4 5" key="1">
    <citation type="journal article" date="2021" name="Int. J. Syst. Evol. Microbiol.">
        <title>Reticulibacter mediterranei gen. nov., sp. nov., within the new family Reticulibacteraceae fam. nov., and Ktedonospora formicarum gen. nov., sp. nov., Ktedonobacter robiniae sp. nov., Dictyobacter formicarum sp. nov. and Dictyobacter arantiisoli sp. nov., belonging to the class Ktedonobacteria.</title>
        <authorList>
            <person name="Yabe S."/>
            <person name="Zheng Y."/>
            <person name="Wang C.M."/>
            <person name="Sakai Y."/>
            <person name="Abe K."/>
            <person name="Yokota A."/>
            <person name="Donadio S."/>
            <person name="Cavaletti L."/>
            <person name="Monciardini P."/>
        </authorList>
    </citation>
    <scope>NUCLEOTIDE SEQUENCE [LARGE SCALE GENOMIC DNA]</scope>
    <source>
        <strain evidence="4 5">SOSP1-30</strain>
    </source>
</reference>
<protein>
    <recommendedName>
        <fullName evidence="3">Putative zinc-finger domain-containing protein</fullName>
    </recommendedName>
</protein>
<keyword evidence="2" id="KW-0812">Transmembrane</keyword>
<name>A0ABQ3UPW2_9CHLR</name>
<dbReference type="InterPro" id="IPR027383">
    <property type="entry name" value="Znf_put"/>
</dbReference>
<proteinExistence type="predicted"/>
<dbReference type="EMBL" id="BNJG01000001">
    <property type="protein sequence ID" value="GHO54801.1"/>
    <property type="molecule type" value="Genomic_DNA"/>
</dbReference>
<evidence type="ECO:0000259" key="3">
    <source>
        <dbReference type="Pfam" id="PF13490"/>
    </source>
</evidence>
<keyword evidence="2" id="KW-1133">Transmembrane helix</keyword>
<accession>A0ABQ3UPW2</accession>
<gene>
    <name evidence="4" type="ORF">KSB_32760</name>
</gene>
<sequence length="199" mass="22055">MKCEQVKELLSPYLDAQLAADIYQQITYHLQYCRSCSEALADFRYFDTLLAHIPRVAPDASLYAHIFTSPSRQVSSGAYASSHTQQQNTTATSLPRFARAGRPHLVALQGGRDHIPSVTTRQANDEREVDTDKVARPPGIPPLQPITLSHLQPQHSLKPGTQQGRPLTLLLFLGALFLSFLAGLLIGIYLWAPVLSHFI</sequence>
<dbReference type="RefSeq" id="WP_201371473.1">
    <property type="nucleotide sequence ID" value="NZ_BNJG01000001.1"/>
</dbReference>
<evidence type="ECO:0000256" key="1">
    <source>
        <dbReference type="SAM" id="MobiDB-lite"/>
    </source>
</evidence>
<evidence type="ECO:0000313" key="5">
    <source>
        <dbReference type="Proteomes" id="UP000654345"/>
    </source>
</evidence>